<dbReference type="PANTHER" id="PTHR38439:SF3">
    <property type="entry name" value="COPPER-RESISTANT CUPROPROTEIN COPI"/>
    <property type="match status" value="1"/>
</dbReference>
<name>A0A515ELB2_9BURK</name>
<organism evidence="7 8">
    <name type="scientific">Rhodoferax aquaticus</name>
    <dbReference type="NCBI Taxonomy" id="2527691"/>
    <lineage>
        <taxon>Bacteria</taxon>
        <taxon>Pseudomonadati</taxon>
        <taxon>Pseudomonadota</taxon>
        <taxon>Betaproteobacteria</taxon>
        <taxon>Burkholderiales</taxon>
        <taxon>Comamonadaceae</taxon>
        <taxon>Rhodoferax</taxon>
    </lineage>
</organism>
<dbReference type="AlphaFoldDB" id="A0A515ELB2"/>
<dbReference type="SUPFAM" id="SSF49503">
    <property type="entry name" value="Cupredoxins"/>
    <property type="match status" value="1"/>
</dbReference>
<protein>
    <recommendedName>
        <fullName evidence="6">Blue (type 1) copper domain-containing protein</fullName>
    </recommendedName>
</protein>
<sequence length="172" mass="18145">MKQNTINFIAACALLTGPNAAFATGSHAGGHGHTAASMGVAGKAQDISRTIHVDMSDAMRFTPSAIQVKQGETIRFVIKNSGQLSHEFVLGSTQDLADHYELMKKNPEMEHADDNMLTVKPGQTGEMLWKFTRSGSVGFACLQVGHFDAGMKGNIAVAAAKAKASKPTSTAP</sequence>
<dbReference type="RefSeq" id="WP_142809340.1">
    <property type="nucleotide sequence ID" value="NZ_CP036282.1"/>
</dbReference>
<evidence type="ECO:0000259" key="6">
    <source>
        <dbReference type="Pfam" id="PF00127"/>
    </source>
</evidence>
<comment type="subcellular location">
    <subcellularLocation>
        <location evidence="1">Periplasm</location>
    </subcellularLocation>
</comment>
<dbReference type="Pfam" id="PF00127">
    <property type="entry name" value="Copper-bind"/>
    <property type="match status" value="1"/>
</dbReference>
<keyword evidence="5" id="KW-0732">Signal</keyword>
<dbReference type="InterPro" id="IPR008972">
    <property type="entry name" value="Cupredoxin"/>
</dbReference>
<evidence type="ECO:0000313" key="8">
    <source>
        <dbReference type="Proteomes" id="UP000317365"/>
    </source>
</evidence>
<evidence type="ECO:0000256" key="5">
    <source>
        <dbReference type="SAM" id="SignalP"/>
    </source>
</evidence>
<feature type="chain" id="PRO_5022153443" description="Blue (type 1) copper domain-containing protein" evidence="5">
    <location>
        <begin position="24"/>
        <end position="172"/>
    </location>
</feature>
<feature type="domain" description="Blue (type 1) copper" evidence="6">
    <location>
        <begin position="53"/>
        <end position="157"/>
    </location>
</feature>
<dbReference type="Proteomes" id="UP000317365">
    <property type="component" value="Chromosome"/>
</dbReference>
<reference evidence="8" key="1">
    <citation type="submission" date="2019-02" db="EMBL/GenBank/DDBJ databases">
        <title>Complete genome sequence of Rhodoferax sp. Gr-4.</title>
        <authorList>
            <person name="Jin L."/>
        </authorList>
    </citation>
    <scope>NUCLEOTIDE SEQUENCE [LARGE SCALE GENOMIC DNA]</scope>
    <source>
        <strain evidence="8">Gr-4</strain>
    </source>
</reference>
<keyword evidence="3" id="KW-0574">Periplasm</keyword>
<feature type="signal peptide" evidence="5">
    <location>
        <begin position="1"/>
        <end position="23"/>
    </location>
</feature>
<evidence type="ECO:0000256" key="3">
    <source>
        <dbReference type="ARBA" id="ARBA00022764"/>
    </source>
</evidence>
<evidence type="ECO:0000256" key="2">
    <source>
        <dbReference type="ARBA" id="ARBA00022723"/>
    </source>
</evidence>
<dbReference type="GO" id="GO:0009055">
    <property type="term" value="F:electron transfer activity"/>
    <property type="evidence" value="ECO:0007669"/>
    <property type="project" value="InterPro"/>
</dbReference>
<dbReference type="GO" id="GO:0005507">
    <property type="term" value="F:copper ion binding"/>
    <property type="evidence" value="ECO:0007669"/>
    <property type="project" value="InterPro"/>
</dbReference>
<evidence type="ECO:0000256" key="4">
    <source>
        <dbReference type="ARBA" id="ARBA00023008"/>
    </source>
</evidence>
<reference evidence="8" key="2">
    <citation type="journal article" date="2020" name="Int. J. Syst. Evol. Microbiol.">
        <title>Genomic insights into a novel species Rhodoferax aquaticus sp. nov., isolated from freshwater.</title>
        <authorList>
            <person name="Li T."/>
            <person name="Zhuo Y."/>
            <person name="Jin C.Z."/>
            <person name="Wu X."/>
            <person name="Ko S.R."/>
            <person name="Jin F.J."/>
            <person name="Ahn C.Y."/>
            <person name="Oh H.M."/>
            <person name="Lee H.G."/>
            <person name="Jin L."/>
        </authorList>
    </citation>
    <scope>NUCLEOTIDE SEQUENCE [LARGE SCALE GENOMIC DNA]</scope>
    <source>
        <strain evidence="8">Gr-4</strain>
    </source>
</reference>
<keyword evidence="8" id="KW-1185">Reference proteome</keyword>
<dbReference type="InterPro" id="IPR050845">
    <property type="entry name" value="Cu-binding_ET"/>
</dbReference>
<dbReference type="PANTHER" id="PTHR38439">
    <property type="entry name" value="AURACYANIN-B"/>
    <property type="match status" value="1"/>
</dbReference>
<dbReference type="KEGG" id="rhg:EXZ61_04230"/>
<accession>A0A515ELB2</accession>
<dbReference type="CDD" id="cd04211">
    <property type="entry name" value="Cupredoxin_like_2"/>
    <property type="match status" value="1"/>
</dbReference>
<dbReference type="Gene3D" id="2.60.40.420">
    <property type="entry name" value="Cupredoxins - blue copper proteins"/>
    <property type="match status" value="1"/>
</dbReference>
<dbReference type="GO" id="GO:0042597">
    <property type="term" value="C:periplasmic space"/>
    <property type="evidence" value="ECO:0007669"/>
    <property type="project" value="UniProtKB-SubCell"/>
</dbReference>
<dbReference type="InterPro" id="IPR000923">
    <property type="entry name" value="BlueCu_1"/>
</dbReference>
<proteinExistence type="predicted"/>
<evidence type="ECO:0000256" key="1">
    <source>
        <dbReference type="ARBA" id="ARBA00004418"/>
    </source>
</evidence>
<gene>
    <name evidence="7" type="ORF">EXZ61_04230</name>
</gene>
<dbReference type="EMBL" id="CP036282">
    <property type="protein sequence ID" value="QDL53447.1"/>
    <property type="molecule type" value="Genomic_DNA"/>
</dbReference>
<keyword evidence="2" id="KW-0479">Metal-binding</keyword>
<keyword evidence="4" id="KW-0186">Copper</keyword>
<evidence type="ECO:0000313" key="7">
    <source>
        <dbReference type="EMBL" id="QDL53447.1"/>
    </source>
</evidence>